<proteinExistence type="predicted"/>
<evidence type="ECO:0000313" key="4">
    <source>
        <dbReference type="Proteomes" id="UP001279734"/>
    </source>
</evidence>
<feature type="region of interest" description="Disordered" evidence="1">
    <location>
        <begin position="115"/>
        <end position="135"/>
    </location>
</feature>
<dbReference type="PANTHER" id="PTHR34054">
    <property type="entry name" value="EXPRESSED PROTEIN"/>
    <property type="match status" value="1"/>
</dbReference>
<keyword evidence="2" id="KW-1133">Transmembrane helix</keyword>
<keyword evidence="2" id="KW-0812">Transmembrane</keyword>
<gene>
    <name evidence="3" type="ORF">Nepgr_012540</name>
</gene>
<keyword evidence="2" id="KW-0472">Membrane</keyword>
<keyword evidence="4" id="KW-1185">Reference proteome</keyword>
<reference evidence="3" key="1">
    <citation type="submission" date="2023-05" db="EMBL/GenBank/DDBJ databases">
        <title>Nepenthes gracilis genome sequencing.</title>
        <authorList>
            <person name="Fukushima K."/>
        </authorList>
    </citation>
    <scope>NUCLEOTIDE SEQUENCE</scope>
    <source>
        <strain evidence="3">SING2019-196</strain>
    </source>
</reference>
<dbReference type="Proteomes" id="UP001279734">
    <property type="component" value="Unassembled WGS sequence"/>
</dbReference>
<feature type="region of interest" description="Disordered" evidence="1">
    <location>
        <begin position="225"/>
        <end position="248"/>
    </location>
</feature>
<evidence type="ECO:0000313" key="3">
    <source>
        <dbReference type="EMBL" id="GMH10699.1"/>
    </source>
</evidence>
<evidence type="ECO:0000256" key="1">
    <source>
        <dbReference type="SAM" id="MobiDB-lite"/>
    </source>
</evidence>
<evidence type="ECO:0000256" key="2">
    <source>
        <dbReference type="SAM" id="Phobius"/>
    </source>
</evidence>
<feature type="transmembrane region" description="Helical" evidence="2">
    <location>
        <begin position="12"/>
        <end position="31"/>
    </location>
</feature>
<dbReference type="AlphaFoldDB" id="A0AAD3SHG4"/>
<dbReference type="PANTHER" id="PTHR34054:SF2">
    <property type="entry name" value="EXPRESSED PROTEIN"/>
    <property type="match status" value="1"/>
</dbReference>
<name>A0AAD3SHG4_NEPGR</name>
<dbReference type="InterPro" id="IPR045884">
    <property type="entry name" value="At5g59350-like"/>
</dbReference>
<sequence length="266" mass="29732">MRSSLSNVGLGLSVVFGCLVLALMAEIYYLLWWKRRWNGREIEEDYSSPAREIFCMFCCKRPCSMPVSSTAPPLNPQQLFKPPFEEDGDCLETELIVTAGPPRFLFTIKEETKEDLESEDGKSLSSTGDHDGSRRLSDLLKKIETPPYLTPMSSPPFFTPPLTPSMGLGSNSPFNLGGGYNPFLESSTDAEFNKIKSSPPPAFKFLQDAEEKLEKKKMMMMRMRTTRGGEREGGDRAPAATSKLSKDEGEESFITIIVAKNNERET</sequence>
<dbReference type="PROSITE" id="PS51257">
    <property type="entry name" value="PROKAR_LIPOPROTEIN"/>
    <property type="match status" value="1"/>
</dbReference>
<accession>A0AAD3SHG4</accession>
<dbReference type="EMBL" id="BSYO01000010">
    <property type="protein sequence ID" value="GMH10699.1"/>
    <property type="molecule type" value="Genomic_DNA"/>
</dbReference>
<comment type="caution">
    <text evidence="3">The sequence shown here is derived from an EMBL/GenBank/DDBJ whole genome shotgun (WGS) entry which is preliminary data.</text>
</comment>
<organism evidence="3 4">
    <name type="scientific">Nepenthes gracilis</name>
    <name type="common">Slender pitcher plant</name>
    <dbReference type="NCBI Taxonomy" id="150966"/>
    <lineage>
        <taxon>Eukaryota</taxon>
        <taxon>Viridiplantae</taxon>
        <taxon>Streptophyta</taxon>
        <taxon>Embryophyta</taxon>
        <taxon>Tracheophyta</taxon>
        <taxon>Spermatophyta</taxon>
        <taxon>Magnoliopsida</taxon>
        <taxon>eudicotyledons</taxon>
        <taxon>Gunneridae</taxon>
        <taxon>Pentapetalae</taxon>
        <taxon>Caryophyllales</taxon>
        <taxon>Nepenthaceae</taxon>
        <taxon>Nepenthes</taxon>
    </lineage>
</organism>
<protein>
    <submittedName>
        <fullName evidence="3">Uncharacterized protein</fullName>
    </submittedName>
</protein>